<dbReference type="EMBL" id="NKXS01004172">
    <property type="protein sequence ID" value="PIN07225.1"/>
    <property type="molecule type" value="Genomic_DNA"/>
</dbReference>
<dbReference type="Pfam" id="PF03101">
    <property type="entry name" value="FAR1"/>
    <property type="match status" value="1"/>
</dbReference>
<evidence type="ECO:0000256" key="6">
    <source>
        <dbReference type="RuleBase" id="RU367018"/>
    </source>
</evidence>
<dbReference type="InterPro" id="IPR007527">
    <property type="entry name" value="Znf_SWIM"/>
</dbReference>
<dbReference type="GO" id="GO:0006355">
    <property type="term" value="P:regulation of DNA-templated transcription"/>
    <property type="evidence" value="ECO:0007669"/>
    <property type="project" value="UniProtKB-UniRule"/>
</dbReference>
<dbReference type="GO" id="GO:0008270">
    <property type="term" value="F:zinc ion binding"/>
    <property type="evidence" value="ECO:0007669"/>
    <property type="project" value="UniProtKB-UniRule"/>
</dbReference>
<evidence type="ECO:0000256" key="1">
    <source>
        <dbReference type="ARBA" id="ARBA00005889"/>
    </source>
</evidence>
<dbReference type="Pfam" id="PF10551">
    <property type="entry name" value="MULE"/>
    <property type="match status" value="1"/>
</dbReference>
<evidence type="ECO:0000256" key="2">
    <source>
        <dbReference type="ARBA" id="ARBA00022723"/>
    </source>
</evidence>
<evidence type="ECO:0000313" key="8">
    <source>
        <dbReference type="EMBL" id="PIN07225.1"/>
    </source>
</evidence>
<sequence length="809" mass="92626">MDTELELPSGKKGRLDAALDKNKNYTEGIVVDSGIVGDGDGVDLSTFKDNKSGINSYMPKKGMEFETKEAAYSFYREYARLVGFGITIKASRRSKKSGKFIEIKIACSRFGRKRQSSTTISPRSCPKTDCKASLHIKKQPEGKWFIYNFVEEHNHEMCPDDFYNAIRGRKNQNTDAVCQKKGLQLVLDERDVQLLLDYFMDMQAEAPGFYHVIDFDKEARMRNVFWVDPKGRHDYVSFSDVVFFDTHYVRNKCNITFVPVIGVNHHFQFILLGCALIGDDTKSTFVWLMRTWLRAVSGRHPKVVITDNDKSLEEATVEVFPDAFHCFCPWHVFREVGPRLSHKLSNFEVFLMKFRKCCTCRSWTNEEFEKKWQKMVNKFNLVDDVWIQSLYDDRRKWIPAYMRNVFLGGFCTVERLQSIASFFDKYLQKETTMKGFIDQYKLFLHESCEEEGKAEIETKHAQVTLISHSPFEKQMSRLYTNAIYKNFQAEVSGMGACTVGKEGEDVRTTTFKVDELEMKQSFTVSWDKGKYDICCSCHLFEYSGYLCRHALSVLQLSGISTIPSNYILKRWTRKAKIRDTAPRASTNMNFRVQRLNDLCKLAIRLGEEGSLSGEAYHVACHALEEALKHCVAMNNSMKSIVEANRTTAPCLSDIGHKEGTSVVKSSKTKKVPKKRKVRAEAETLSIGTRDSSQHVFNQRSFGHNDSYFSQHDLVGMDVGLRIPTINGYYGAQQRHLNSFSSLHDCYYSDPPIMQGALGNLNAVSAHVSHNMTEQSLQRLLQGQFTFRASSPEGGFQETTVNMTSQYLHD</sequence>
<comment type="caution">
    <text evidence="8">The sequence shown here is derived from an EMBL/GenBank/DDBJ whole genome shotgun (WGS) entry which is preliminary data.</text>
</comment>
<feature type="domain" description="SWIM-type" evidence="7">
    <location>
        <begin position="522"/>
        <end position="558"/>
    </location>
</feature>
<comment type="function">
    <text evidence="6">Putative transcription activator involved in regulating light control of development.</text>
</comment>
<evidence type="ECO:0000259" key="7">
    <source>
        <dbReference type="PROSITE" id="PS50966"/>
    </source>
</evidence>
<dbReference type="InterPro" id="IPR006564">
    <property type="entry name" value="Znf_PMZ"/>
</dbReference>
<dbReference type="Pfam" id="PF04434">
    <property type="entry name" value="SWIM"/>
    <property type="match status" value="1"/>
</dbReference>
<dbReference type="SMART" id="SM00575">
    <property type="entry name" value="ZnF_PMZ"/>
    <property type="match status" value="1"/>
</dbReference>
<name>A0A2G9GPS7_9LAMI</name>
<keyword evidence="3 5" id="KW-0863">Zinc-finger</keyword>
<keyword evidence="6" id="KW-0539">Nucleus</keyword>
<keyword evidence="4 6" id="KW-0862">Zinc</keyword>
<keyword evidence="9" id="KW-1185">Reference proteome</keyword>
<dbReference type="STRING" id="429701.A0A2G9GPS7"/>
<evidence type="ECO:0000256" key="5">
    <source>
        <dbReference type="PROSITE-ProRule" id="PRU00325"/>
    </source>
</evidence>
<proteinExistence type="inferred from homology"/>
<keyword evidence="2 6" id="KW-0479">Metal-binding</keyword>
<reference evidence="9" key="1">
    <citation type="journal article" date="2018" name="Gigascience">
        <title>Genome assembly of the Pink Ipe (Handroanthus impetiginosus, Bignoniaceae), a highly valued, ecologically keystone Neotropical timber forest tree.</title>
        <authorList>
            <person name="Silva-Junior O.B."/>
            <person name="Grattapaglia D."/>
            <person name="Novaes E."/>
            <person name="Collevatti R.G."/>
        </authorList>
    </citation>
    <scope>NUCLEOTIDE SEQUENCE [LARGE SCALE GENOMIC DNA]</scope>
    <source>
        <strain evidence="9">cv. UFG-1</strain>
    </source>
</reference>
<comment type="subcellular location">
    <subcellularLocation>
        <location evidence="6">Nucleus</location>
    </subcellularLocation>
</comment>
<comment type="similarity">
    <text evidence="1 6">Belongs to the FHY3/FAR1 family.</text>
</comment>
<protein>
    <recommendedName>
        <fullName evidence="6">Protein FAR1-RELATED SEQUENCE</fullName>
    </recommendedName>
</protein>
<dbReference type="AlphaFoldDB" id="A0A2G9GPS7"/>
<dbReference type="PANTHER" id="PTHR31669">
    <property type="entry name" value="PROTEIN FAR1-RELATED SEQUENCE 10-RELATED"/>
    <property type="match status" value="1"/>
</dbReference>
<dbReference type="InterPro" id="IPR004330">
    <property type="entry name" value="FAR1_DNA_bnd_dom"/>
</dbReference>
<organism evidence="8 9">
    <name type="scientific">Handroanthus impetiginosus</name>
    <dbReference type="NCBI Taxonomy" id="429701"/>
    <lineage>
        <taxon>Eukaryota</taxon>
        <taxon>Viridiplantae</taxon>
        <taxon>Streptophyta</taxon>
        <taxon>Embryophyta</taxon>
        <taxon>Tracheophyta</taxon>
        <taxon>Spermatophyta</taxon>
        <taxon>Magnoliopsida</taxon>
        <taxon>eudicotyledons</taxon>
        <taxon>Gunneridae</taxon>
        <taxon>Pentapetalae</taxon>
        <taxon>asterids</taxon>
        <taxon>lamiids</taxon>
        <taxon>Lamiales</taxon>
        <taxon>Bignoniaceae</taxon>
        <taxon>Crescentiina</taxon>
        <taxon>Tabebuia alliance</taxon>
        <taxon>Handroanthus</taxon>
    </lineage>
</organism>
<dbReference type="InterPro" id="IPR031052">
    <property type="entry name" value="FHY3/FAR1"/>
</dbReference>
<evidence type="ECO:0000256" key="4">
    <source>
        <dbReference type="ARBA" id="ARBA00022833"/>
    </source>
</evidence>
<dbReference type="PROSITE" id="PS50966">
    <property type="entry name" value="ZF_SWIM"/>
    <property type="match status" value="1"/>
</dbReference>
<accession>A0A2G9GPS7</accession>
<dbReference type="Proteomes" id="UP000231279">
    <property type="component" value="Unassembled WGS sequence"/>
</dbReference>
<evidence type="ECO:0000256" key="3">
    <source>
        <dbReference type="ARBA" id="ARBA00022771"/>
    </source>
</evidence>
<dbReference type="PANTHER" id="PTHR31669:SF280">
    <property type="entry name" value="PROTEIN FAR1-RELATED SEQUENCE 2"/>
    <property type="match status" value="1"/>
</dbReference>
<gene>
    <name evidence="8" type="ORF">CDL12_20216</name>
</gene>
<evidence type="ECO:0000313" key="9">
    <source>
        <dbReference type="Proteomes" id="UP000231279"/>
    </source>
</evidence>
<dbReference type="InterPro" id="IPR018289">
    <property type="entry name" value="MULE_transposase_dom"/>
</dbReference>
<dbReference type="GO" id="GO:0005634">
    <property type="term" value="C:nucleus"/>
    <property type="evidence" value="ECO:0007669"/>
    <property type="project" value="UniProtKB-SubCell"/>
</dbReference>
<dbReference type="OrthoDB" id="742364at2759"/>